<evidence type="ECO:0000313" key="2">
    <source>
        <dbReference type="Proteomes" id="UP001595478"/>
    </source>
</evidence>
<dbReference type="EMBL" id="JBHRSW010000007">
    <property type="protein sequence ID" value="MFC3121190.1"/>
    <property type="molecule type" value="Genomic_DNA"/>
</dbReference>
<organism evidence="1 2">
    <name type="scientific">Agaribacter flavus</name>
    <dbReference type="NCBI Taxonomy" id="1902781"/>
    <lineage>
        <taxon>Bacteria</taxon>
        <taxon>Pseudomonadati</taxon>
        <taxon>Pseudomonadota</taxon>
        <taxon>Gammaproteobacteria</taxon>
        <taxon>Alteromonadales</taxon>
        <taxon>Alteromonadaceae</taxon>
        <taxon>Agaribacter</taxon>
    </lineage>
</organism>
<protein>
    <submittedName>
        <fullName evidence="1">Uncharacterized protein</fullName>
    </submittedName>
</protein>
<evidence type="ECO:0000313" key="1">
    <source>
        <dbReference type="EMBL" id="MFC3121190.1"/>
    </source>
</evidence>
<dbReference type="Proteomes" id="UP001595478">
    <property type="component" value="Unassembled WGS sequence"/>
</dbReference>
<proteinExistence type="predicted"/>
<name>A0ABV7FPX1_9ALTE</name>
<keyword evidence="2" id="KW-1185">Reference proteome</keyword>
<sequence length="329" mass="37843">MIKSVRGLYALDTRFGTHRDAGIRDYPFVTGYAWRFSWADFEISKDNYDFTALNYIVNELAKRNQKLSWILMPTLPEYLVDDSNIETWQDGQVARPSPWDEELHLRFAKFIASLAEHKIIDPALNDQAVAFRDHSVLNIIHPSMPGLPRGSLRDSLSTAVNEVPGYSRDKLQLLLRKNIELMQTEFPLIPLFYSLWKIHDEQSSPSLWEASRDTLLTYENMGLWQDNLAANRPCENCEPVTGLPVVEGLGEVFLNTPTTNGFQMLGSWEAPFNERHVPKLAFGKPADGIDWAYRTYNASYFEIYSSDLDNPEWHDELTSWANKLAEMDE</sequence>
<accession>A0ABV7FPX1</accession>
<reference evidence="2" key="1">
    <citation type="journal article" date="2019" name="Int. J. Syst. Evol. Microbiol.">
        <title>The Global Catalogue of Microorganisms (GCM) 10K type strain sequencing project: providing services to taxonomists for standard genome sequencing and annotation.</title>
        <authorList>
            <consortium name="The Broad Institute Genomics Platform"/>
            <consortium name="The Broad Institute Genome Sequencing Center for Infectious Disease"/>
            <person name="Wu L."/>
            <person name="Ma J."/>
        </authorList>
    </citation>
    <scope>NUCLEOTIDE SEQUENCE [LARGE SCALE GENOMIC DNA]</scope>
    <source>
        <strain evidence="2">KCTC 52473</strain>
    </source>
</reference>
<gene>
    <name evidence="1" type="ORF">ACFOHL_06125</name>
</gene>
<dbReference type="Gene3D" id="3.20.20.80">
    <property type="entry name" value="Glycosidases"/>
    <property type="match status" value="1"/>
</dbReference>
<dbReference type="InterPro" id="IPR017853">
    <property type="entry name" value="GH"/>
</dbReference>
<comment type="caution">
    <text evidence="1">The sequence shown here is derived from an EMBL/GenBank/DDBJ whole genome shotgun (WGS) entry which is preliminary data.</text>
</comment>
<dbReference type="RefSeq" id="WP_376919327.1">
    <property type="nucleotide sequence ID" value="NZ_JBHRSW010000007.1"/>
</dbReference>
<dbReference type="SUPFAM" id="SSF51445">
    <property type="entry name" value="(Trans)glycosidases"/>
    <property type="match status" value="1"/>
</dbReference>